<comment type="caution">
    <text evidence="7">The sequence shown here is derived from an EMBL/GenBank/DDBJ whole genome shotgun (WGS) entry which is preliminary data.</text>
</comment>
<reference evidence="7 8" key="1">
    <citation type="submission" date="2016-08" db="EMBL/GenBank/DDBJ databases">
        <title>A Parts List for Fungal Cellulosomes Revealed by Comparative Genomics.</title>
        <authorList>
            <consortium name="DOE Joint Genome Institute"/>
            <person name="Haitjema C.H."/>
            <person name="Gilmore S.P."/>
            <person name="Henske J.K."/>
            <person name="Solomon K.V."/>
            <person name="De Groot R."/>
            <person name="Kuo A."/>
            <person name="Mondo S.J."/>
            <person name="Salamov A.A."/>
            <person name="Labutti K."/>
            <person name="Zhao Z."/>
            <person name="Chiniquy J."/>
            <person name="Barry K."/>
            <person name="Brewer H.M."/>
            <person name="Purvine S.O."/>
            <person name="Wright A.T."/>
            <person name="Boxma B."/>
            <person name="Van Alen T."/>
            <person name="Hackstein J.H."/>
            <person name="Baker S.E."/>
            <person name="Grigoriev I.V."/>
            <person name="O'Malley M.A."/>
        </authorList>
    </citation>
    <scope>NUCLEOTIDE SEQUENCE [LARGE SCALE GENOMIC DNA]</scope>
    <source>
        <strain evidence="7 8">G1</strain>
    </source>
</reference>
<sequence>MENGEAYKIYYKRENSMEYPFNAYSLTDLLDELEFNKSSSLKLIEYNNLNDFFSEYDNLINSQEKNVMMPYVIIINFENENTYTLMFHSYYDIINNLNIEAFDDTNTDNFNFQLYLNYIRYQSVIQSIIDKTLIYLHNNNVNINYFSRIMDTTEKREKNYASSTEAYLSFFILFYFLPCFTNLFIFLEEEKETGIRDLYLVSGLKKYLFWISWKYHNVIIELY</sequence>
<evidence type="ECO:0000256" key="3">
    <source>
        <dbReference type="ARBA" id="ARBA00022989"/>
    </source>
</evidence>
<feature type="transmembrane region" description="Helical" evidence="5">
    <location>
        <begin position="166"/>
        <end position="187"/>
    </location>
</feature>
<dbReference type="GO" id="GO:0140359">
    <property type="term" value="F:ABC-type transporter activity"/>
    <property type="evidence" value="ECO:0007669"/>
    <property type="project" value="InterPro"/>
</dbReference>
<proteinExistence type="predicted"/>
<comment type="subcellular location">
    <subcellularLocation>
        <location evidence="1">Membrane</location>
        <topology evidence="1">Multi-pass membrane protein</topology>
    </subcellularLocation>
</comment>
<evidence type="ECO:0000313" key="8">
    <source>
        <dbReference type="Proteomes" id="UP000193920"/>
    </source>
</evidence>
<evidence type="ECO:0000256" key="2">
    <source>
        <dbReference type="ARBA" id="ARBA00022692"/>
    </source>
</evidence>
<name>A0A1Y2ABX9_9FUNG</name>
<dbReference type="GO" id="GO:0016020">
    <property type="term" value="C:membrane"/>
    <property type="evidence" value="ECO:0007669"/>
    <property type="project" value="UniProtKB-SubCell"/>
</dbReference>
<gene>
    <name evidence="7" type="ORF">LY90DRAFT_517150</name>
</gene>
<evidence type="ECO:0000256" key="1">
    <source>
        <dbReference type="ARBA" id="ARBA00004141"/>
    </source>
</evidence>
<evidence type="ECO:0000259" key="6">
    <source>
        <dbReference type="Pfam" id="PF12698"/>
    </source>
</evidence>
<dbReference type="InterPro" id="IPR013525">
    <property type="entry name" value="ABC2_TM"/>
</dbReference>
<evidence type="ECO:0000256" key="4">
    <source>
        <dbReference type="ARBA" id="ARBA00023136"/>
    </source>
</evidence>
<dbReference type="Proteomes" id="UP000193920">
    <property type="component" value="Unassembled WGS sequence"/>
</dbReference>
<evidence type="ECO:0000313" key="7">
    <source>
        <dbReference type="EMBL" id="ORY20016.1"/>
    </source>
</evidence>
<dbReference type="EMBL" id="MCOG01000307">
    <property type="protein sequence ID" value="ORY20016.1"/>
    <property type="molecule type" value="Genomic_DNA"/>
</dbReference>
<protein>
    <recommendedName>
        <fullName evidence="6">ABC-2 type transporter transmembrane domain-containing protein</fullName>
    </recommendedName>
</protein>
<keyword evidence="8" id="KW-1185">Reference proteome</keyword>
<feature type="domain" description="ABC-2 type transporter transmembrane" evidence="6">
    <location>
        <begin position="16"/>
        <end position="213"/>
    </location>
</feature>
<accession>A0A1Y2ABX9</accession>
<organism evidence="7 8">
    <name type="scientific">Neocallimastix californiae</name>
    <dbReference type="NCBI Taxonomy" id="1754190"/>
    <lineage>
        <taxon>Eukaryota</taxon>
        <taxon>Fungi</taxon>
        <taxon>Fungi incertae sedis</taxon>
        <taxon>Chytridiomycota</taxon>
        <taxon>Chytridiomycota incertae sedis</taxon>
        <taxon>Neocallimastigomycetes</taxon>
        <taxon>Neocallimastigales</taxon>
        <taxon>Neocallimastigaceae</taxon>
        <taxon>Neocallimastix</taxon>
    </lineage>
</organism>
<dbReference type="OrthoDB" id="10576717at2759"/>
<keyword evidence="3 5" id="KW-1133">Transmembrane helix</keyword>
<dbReference type="Pfam" id="PF12698">
    <property type="entry name" value="ABC2_membrane_3"/>
    <property type="match status" value="1"/>
</dbReference>
<keyword evidence="4 5" id="KW-0472">Membrane</keyword>
<evidence type="ECO:0000256" key="5">
    <source>
        <dbReference type="SAM" id="Phobius"/>
    </source>
</evidence>
<keyword evidence="2 5" id="KW-0812">Transmembrane</keyword>
<dbReference type="AlphaFoldDB" id="A0A1Y2ABX9"/>